<sequence length="179" mass="20507">MVHRKISRDVKITALNLYEHGQLSLKDILAFLELWCTTGDVVPYKKSSGRPRLLHHDDVQYLLRLVSSSPDWFLDELRDLLQTNRFIAAHFTTIHRELEHAGMSLKFLKILAQERSEPTHLDYARKNDKTPGHRRGIVASTVVEGSMKPPFMFTVSWSLQCSGDGQCPHPSRCRGVIIM</sequence>
<comment type="caution">
    <text evidence="1">The sequence shown here is derived from an EMBL/GenBank/DDBJ whole genome shotgun (WGS) entry which is preliminary data.</text>
</comment>
<reference evidence="1" key="1">
    <citation type="submission" date="2023-03" db="EMBL/GenBank/DDBJ databases">
        <title>Massive genome expansion in bonnet fungi (Mycena s.s.) driven by repeated elements and novel gene families across ecological guilds.</title>
        <authorList>
            <consortium name="Lawrence Berkeley National Laboratory"/>
            <person name="Harder C.B."/>
            <person name="Miyauchi S."/>
            <person name="Viragh M."/>
            <person name="Kuo A."/>
            <person name="Thoen E."/>
            <person name="Andreopoulos B."/>
            <person name="Lu D."/>
            <person name="Skrede I."/>
            <person name="Drula E."/>
            <person name="Henrissat B."/>
            <person name="Morin E."/>
            <person name="Kohler A."/>
            <person name="Barry K."/>
            <person name="LaButti K."/>
            <person name="Morin E."/>
            <person name="Salamov A."/>
            <person name="Lipzen A."/>
            <person name="Mereny Z."/>
            <person name="Hegedus B."/>
            <person name="Baldrian P."/>
            <person name="Stursova M."/>
            <person name="Weitz H."/>
            <person name="Taylor A."/>
            <person name="Grigoriev I.V."/>
            <person name="Nagy L.G."/>
            <person name="Martin F."/>
            <person name="Kauserud H."/>
        </authorList>
    </citation>
    <scope>NUCLEOTIDE SEQUENCE</scope>
    <source>
        <strain evidence="1">CBHHK067</strain>
    </source>
</reference>
<gene>
    <name evidence="1" type="ORF">B0H17DRAFT_1163035</name>
</gene>
<dbReference type="EMBL" id="JARKIE010000251">
    <property type="protein sequence ID" value="KAJ7661196.1"/>
    <property type="molecule type" value="Genomic_DNA"/>
</dbReference>
<dbReference type="SUPFAM" id="SSF46689">
    <property type="entry name" value="Homeodomain-like"/>
    <property type="match status" value="1"/>
</dbReference>
<name>A0AAD7CT01_MYCRO</name>
<keyword evidence="2" id="KW-1185">Reference proteome</keyword>
<dbReference type="AlphaFoldDB" id="A0AAD7CT01"/>
<evidence type="ECO:0000313" key="1">
    <source>
        <dbReference type="EMBL" id="KAJ7661196.1"/>
    </source>
</evidence>
<accession>A0AAD7CT01</accession>
<dbReference type="Proteomes" id="UP001221757">
    <property type="component" value="Unassembled WGS sequence"/>
</dbReference>
<proteinExistence type="predicted"/>
<organism evidence="1 2">
    <name type="scientific">Mycena rosella</name>
    <name type="common">Pink bonnet</name>
    <name type="synonym">Agaricus rosellus</name>
    <dbReference type="NCBI Taxonomy" id="1033263"/>
    <lineage>
        <taxon>Eukaryota</taxon>
        <taxon>Fungi</taxon>
        <taxon>Dikarya</taxon>
        <taxon>Basidiomycota</taxon>
        <taxon>Agaricomycotina</taxon>
        <taxon>Agaricomycetes</taxon>
        <taxon>Agaricomycetidae</taxon>
        <taxon>Agaricales</taxon>
        <taxon>Marasmiineae</taxon>
        <taxon>Mycenaceae</taxon>
        <taxon>Mycena</taxon>
    </lineage>
</organism>
<dbReference type="InterPro" id="IPR009057">
    <property type="entry name" value="Homeodomain-like_sf"/>
</dbReference>
<evidence type="ECO:0000313" key="2">
    <source>
        <dbReference type="Proteomes" id="UP001221757"/>
    </source>
</evidence>
<protein>
    <submittedName>
        <fullName evidence="1">Uncharacterized protein</fullName>
    </submittedName>
</protein>